<dbReference type="EMBL" id="JAOUSF010000002">
    <property type="protein sequence ID" value="MCU9613313.1"/>
    <property type="molecule type" value="Genomic_DNA"/>
</dbReference>
<dbReference type="InterPro" id="IPR011990">
    <property type="entry name" value="TPR-like_helical_dom_sf"/>
</dbReference>
<comment type="caution">
    <text evidence="2">The sequence shown here is derived from an EMBL/GenBank/DDBJ whole genome shotgun (WGS) entry which is preliminary data.</text>
</comment>
<keyword evidence="3" id="KW-1185">Reference proteome</keyword>
<name>A0AAE3IRL1_9BACI</name>
<dbReference type="InterPro" id="IPR029058">
    <property type="entry name" value="AB_hydrolase_fold"/>
</dbReference>
<reference evidence="2" key="1">
    <citation type="submission" date="2022-10" db="EMBL/GenBank/DDBJ databases">
        <title>Description of Fervidibacillus gen. nov. in the family Fervidibacillaceae fam. nov. with two species, Fervidibacillus albus sp. nov., and Fervidibacillus halotolerans sp. nov., isolated from tidal flat sediments.</title>
        <authorList>
            <person name="Kwon K.K."/>
            <person name="Yang S.-H."/>
        </authorList>
    </citation>
    <scope>NUCLEOTIDE SEQUENCE</scope>
    <source>
        <strain evidence="2">JCM 19140</strain>
    </source>
</reference>
<dbReference type="Proteomes" id="UP001209318">
    <property type="component" value="Unassembled WGS sequence"/>
</dbReference>
<gene>
    <name evidence="2" type="ORF">OEV98_07065</name>
</gene>
<sequence>MSEEKFVALQKQVFKLFKNKNYDDVLSVINKAEDQFPERLDRTIFWKACVYSLLGRQENAVAVLEEGLKKGVWWNPIRLTRDQDLNSLHNLESFKTIVKRCGDILESSGQNSQAQLYTYGNCNAAIGIFSLHWRGSNVGDYAPYWFDNNRLKEYFYGFPQSSQIFGYNSYCWDDPEVSKEEISTTFAEYKKKGNTKQDILAGASQGGKLTIELSFTNPTPSMKGFIAVIPSIQDVASIEALLHTNTETEMRGCIITGDKDPYYKNTVELVKMFEAYSIPCKLIVIEGLGHDFPSDFPDLLTEAVDYILQAKNL</sequence>
<evidence type="ECO:0000313" key="3">
    <source>
        <dbReference type="Proteomes" id="UP001209318"/>
    </source>
</evidence>
<dbReference type="AlphaFoldDB" id="A0AAE3IRL1"/>
<dbReference type="Pfam" id="PF22316">
    <property type="entry name" value="ABhydrolase-like_N"/>
    <property type="match status" value="1"/>
</dbReference>
<evidence type="ECO:0000259" key="1">
    <source>
        <dbReference type="Pfam" id="PF22316"/>
    </source>
</evidence>
<dbReference type="Gene3D" id="1.25.40.10">
    <property type="entry name" value="Tetratricopeptide repeat domain"/>
    <property type="match status" value="1"/>
</dbReference>
<dbReference type="InterPro" id="IPR054527">
    <property type="entry name" value="BCE_2095-like_N"/>
</dbReference>
<accession>A0AAE3IRL1</accession>
<dbReference type="SUPFAM" id="SSF53474">
    <property type="entry name" value="alpha/beta-Hydrolases"/>
    <property type="match status" value="1"/>
</dbReference>
<dbReference type="Gene3D" id="3.40.50.1820">
    <property type="entry name" value="alpha/beta hydrolase"/>
    <property type="match status" value="1"/>
</dbReference>
<protein>
    <submittedName>
        <fullName evidence="2">DUF3089 domain-containing protein</fullName>
    </submittedName>
</protein>
<organism evidence="2 3">
    <name type="scientific">Perspicuibacillus lycopersici</name>
    <dbReference type="NCBI Taxonomy" id="1325689"/>
    <lineage>
        <taxon>Bacteria</taxon>
        <taxon>Bacillati</taxon>
        <taxon>Bacillota</taxon>
        <taxon>Bacilli</taxon>
        <taxon>Bacillales</taxon>
        <taxon>Bacillaceae</taxon>
        <taxon>Perspicuibacillus</taxon>
    </lineage>
</organism>
<evidence type="ECO:0000313" key="2">
    <source>
        <dbReference type="EMBL" id="MCU9613313.1"/>
    </source>
</evidence>
<dbReference type="RefSeq" id="WP_263072524.1">
    <property type="nucleotide sequence ID" value="NZ_JAOUSF010000002.1"/>
</dbReference>
<proteinExistence type="predicted"/>
<feature type="domain" description="BCE-2095-like N-terminal" evidence="1">
    <location>
        <begin position="7"/>
        <end position="102"/>
    </location>
</feature>